<dbReference type="Pfam" id="PF05118">
    <property type="entry name" value="Asp_Arg_Hydrox"/>
    <property type="match status" value="2"/>
</dbReference>
<dbReference type="InterPro" id="IPR007803">
    <property type="entry name" value="Asp/Arg/Pro-Hydrxlase"/>
</dbReference>
<dbReference type="PANTHER" id="PTHR46332">
    <property type="entry name" value="ASPARTATE BETA-HYDROXYLASE DOMAIN-CONTAINING PROTEIN 2"/>
    <property type="match status" value="1"/>
</dbReference>
<dbReference type="InterPro" id="IPR051821">
    <property type="entry name" value="Asp/Asn_beta-hydroxylase"/>
</dbReference>
<comment type="similarity">
    <text evidence="1">Belongs to the aspartyl/asparaginyl beta-hydroxylase family.</text>
</comment>
<dbReference type="AlphaFoldDB" id="A0A425BX53"/>
<reference evidence="5 6" key="1">
    <citation type="submission" date="2018-06" db="EMBL/GenBank/DDBJ databases">
        <title>Comparative genomics of downy mildews reveals potential adaptations to biotrophy.</title>
        <authorList>
            <person name="Fletcher K."/>
            <person name="Klosterman S.J."/>
            <person name="Derevnina L."/>
            <person name="Martin F."/>
            <person name="Koike S."/>
            <person name="Reyes Chin-Wo S."/>
            <person name="Mou B."/>
            <person name="Michelmore R."/>
        </authorList>
    </citation>
    <scope>NUCLEOTIDE SEQUENCE [LARGE SCALE GENOMIC DNA]</scope>
    <source>
        <strain evidence="5 6">R13</strain>
    </source>
</reference>
<protein>
    <recommendedName>
        <fullName evidence="4">Aspartyl/asparaginy/proline hydroxylase domain-containing protein</fullName>
    </recommendedName>
</protein>
<dbReference type="VEuPathDB" id="FungiDB:DD237_007507"/>
<dbReference type="GO" id="GO:0016020">
    <property type="term" value="C:membrane"/>
    <property type="evidence" value="ECO:0007669"/>
    <property type="project" value="TreeGrafter"/>
</dbReference>
<keyword evidence="3" id="KW-0560">Oxidoreductase</keyword>
<dbReference type="PANTHER" id="PTHR46332:SF5">
    <property type="entry name" value="ASPARTATE BETA-HYDROXYLASE DOMAIN CONTAINING 2"/>
    <property type="match status" value="1"/>
</dbReference>
<feature type="domain" description="Aspartyl/asparaginy/proline hydroxylase" evidence="4">
    <location>
        <begin position="162"/>
        <end position="233"/>
    </location>
</feature>
<accession>A0A425BX53</accession>
<evidence type="ECO:0000313" key="5">
    <source>
        <dbReference type="EMBL" id="RQM09364.1"/>
    </source>
</evidence>
<dbReference type="SUPFAM" id="SSF51197">
    <property type="entry name" value="Clavaminate synthase-like"/>
    <property type="match status" value="1"/>
</dbReference>
<evidence type="ECO:0000313" key="6">
    <source>
        <dbReference type="Proteomes" id="UP000286097"/>
    </source>
</evidence>
<proteinExistence type="inferred from homology"/>
<name>A0A425BX53_9STRA</name>
<dbReference type="Gene3D" id="2.60.120.330">
    <property type="entry name" value="B-lactam Antibiotic, Isopenicillin N Synthase, Chain"/>
    <property type="match status" value="1"/>
</dbReference>
<comment type="caution">
    <text evidence="5">The sequence shown here is derived from an EMBL/GenBank/DDBJ whole genome shotgun (WGS) entry which is preliminary data.</text>
</comment>
<evidence type="ECO:0000256" key="2">
    <source>
        <dbReference type="ARBA" id="ARBA00022964"/>
    </source>
</evidence>
<dbReference type="Proteomes" id="UP000286097">
    <property type="component" value="Unassembled WGS sequence"/>
</dbReference>
<dbReference type="GO" id="GO:0051213">
    <property type="term" value="F:dioxygenase activity"/>
    <property type="evidence" value="ECO:0007669"/>
    <property type="project" value="UniProtKB-KW"/>
</dbReference>
<evidence type="ECO:0000259" key="4">
    <source>
        <dbReference type="Pfam" id="PF05118"/>
    </source>
</evidence>
<organism evidence="5 6">
    <name type="scientific">Peronospora effusa</name>
    <dbReference type="NCBI Taxonomy" id="542832"/>
    <lineage>
        <taxon>Eukaryota</taxon>
        <taxon>Sar</taxon>
        <taxon>Stramenopiles</taxon>
        <taxon>Oomycota</taxon>
        <taxon>Peronosporomycetes</taxon>
        <taxon>Peronosporales</taxon>
        <taxon>Peronosporaceae</taxon>
        <taxon>Peronospora</taxon>
    </lineage>
</organism>
<evidence type="ECO:0000256" key="1">
    <source>
        <dbReference type="ARBA" id="ARBA00007730"/>
    </source>
</evidence>
<gene>
    <name evidence="5" type="ORF">DD237_007507</name>
</gene>
<feature type="domain" description="Aspartyl/asparaginy/proline hydroxylase" evidence="4">
    <location>
        <begin position="49"/>
        <end position="141"/>
    </location>
</feature>
<dbReference type="EMBL" id="QKXF01000718">
    <property type="protein sequence ID" value="RQM09364.1"/>
    <property type="molecule type" value="Genomic_DNA"/>
</dbReference>
<evidence type="ECO:0000256" key="3">
    <source>
        <dbReference type="ARBA" id="ARBA00023002"/>
    </source>
</evidence>
<keyword evidence="2" id="KW-0223">Dioxygenase</keyword>
<sequence>MTHRAALLRSALCLTTAKPRPSPTLFYFPGLTSTPWHDTNNLKWVQRLEANRDVITNEFLTLQKKRHGLAKNSNDYKVYDKEHQLHQGHWDWLSYVTQGRRQADFVLQCPKTVEILESIPDFMAESPFAYSFFSILKPKVVLLSTYFDVNWETDHNFWGFLSSIKAHSAPCNIRLRCHFPLIVPEGCGIRVGDETRHWEEGKAFVFDDSFDHEVWHDGKEGDRVLLLFDLWHPDLVLKERNAVTEMFNDAKEKGWLKDYQDK</sequence>
<dbReference type="InterPro" id="IPR027443">
    <property type="entry name" value="IPNS-like_sf"/>
</dbReference>